<accession>A0A0G0TRT7</accession>
<proteinExistence type="predicted"/>
<organism evidence="1 2">
    <name type="scientific">Candidatus Yanofskybacteria bacterium GW2011_GWE2_40_11</name>
    <dbReference type="NCBI Taxonomy" id="1619033"/>
    <lineage>
        <taxon>Bacteria</taxon>
        <taxon>Candidatus Yanofskyibacteriota</taxon>
    </lineage>
</organism>
<dbReference type="AlphaFoldDB" id="A0A0G0TRT7"/>
<evidence type="ECO:0000313" key="2">
    <source>
        <dbReference type="Proteomes" id="UP000034072"/>
    </source>
</evidence>
<dbReference type="EMBL" id="LBXZ01000007">
    <property type="protein sequence ID" value="KKR40577.1"/>
    <property type="molecule type" value="Genomic_DNA"/>
</dbReference>
<sequence length="146" mass="15319">MKITVIQCPCGLERPHRKLQAEGGPTSRSFFSIAGGEELVTSGLAEGKIEQTPEETAATMQELDSCGLPATDVEAVAAAAEKAKSSSLSDKEVRLSAIKLSRWPALLDWPSVMALAIAEGVVSVENAEKILTLTDAIAPTTPVVES</sequence>
<name>A0A0G0TRT7_9BACT</name>
<protein>
    <submittedName>
        <fullName evidence="1">Uncharacterized protein</fullName>
    </submittedName>
</protein>
<reference evidence="1 2" key="1">
    <citation type="journal article" date="2015" name="Nature">
        <title>rRNA introns, odd ribosomes, and small enigmatic genomes across a large radiation of phyla.</title>
        <authorList>
            <person name="Brown C.T."/>
            <person name="Hug L.A."/>
            <person name="Thomas B.C."/>
            <person name="Sharon I."/>
            <person name="Castelle C.J."/>
            <person name="Singh A."/>
            <person name="Wilkins M.J."/>
            <person name="Williams K.H."/>
            <person name="Banfield J.F."/>
        </authorList>
    </citation>
    <scope>NUCLEOTIDE SEQUENCE [LARGE SCALE GENOMIC DNA]</scope>
</reference>
<gene>
    <name evidence="1" type="ORF">UT75_C0007G0025</name>
</gene>
<dbReference type="Proteomes" id="UP000034072">
    <property type="component" value="Unassembled WGS sequence"/>
</dbReference>
<evidence type="ECO:0000313" key="1">
    <source>
        <dbReference type="EMBL" id="KKR40577.1"/>
    </source>
</evidence>
<comment type="caution">
    <text evidence="1">The sequence shown here is derived from an EMBL/GenBank/DDBJ whole genome shotgun (WGS) entry which is preliminary data.</text>
</comment>